<evidence type="ECO:0000259" key="2">
    <source>
        <dbReference type="Pfam" id="PF13843"/>
    </source>
</evidence>
<dbReference type="AlphaFoldDB" id="A0AAV4BIC5"/>
<evidence type="ECO:0000313" key="4">
    <source>
        <dbReference type="Proteomes" id="UP000735302"/>
    </source>
</evidence>
<dbReference type="Proteomes" id="UP000735302">
    <property type="component" value="Unassembled WGS sequence"/>
</dbReference>
<name>A0AAV4BIC5_9GAST</name>
<gene>
    <name evidence="3" type="ORF">PoB_004584800</name>
</gene>
<comment type="caution">
    <text evidence="3">The sequence shown here is derived from an EMBL/GenBank/DDBJ whole genome shotgun (WGS) entry which is preliminary data.</text>
</comment>
<keyword evidence="1" id="KW-1133">Transmembrane helix</keyword>
<evidence type="ECO:0000313" key="3">
    <source>
        <dbReference type="EMBL" id="GFO19343.1"/>
    </source>
</evidence>
<keyword evidence="1" id="KW-0812">Transmembrane</keyword>
<organism evidence="3 4">
    <name type="scientific">Plakobranchus ocellatus</name>
    <dbReference type="NCBI Taxonomy" id="259542"/>
    <lineage>
        <taxon>Eukaryota</taxon>
        <taxon>Metazoa</taxon>
        <taxon>Spiralia</taxon>
        <taxon>Lophotrochozoa</taxon>
        <taxon>Mollusca</taxon>
        <taxon>Gastropoda</taxon>
        <taxon>Heterobranchia</taxon>
        <taxon>Euthyneura</taxon>
        <taxon>Panpulmonata</taxon>
        <taxon>Sacoglossa</taxon>
        <taxon>Placobranchoidea</taxon>
        <taxon>Plakobranchidae</taxon>
        <taxon>Plakobranchus</taxon>
    </lineage>
</organism>
<dbReference type="Pfam" id="PF13843">
    <property type="entry name" value="DDE_Tnp_1_7"/>
    <property type="match status" value="1"/>
</dbReference>
<feature type="domain" description="PiggyBac transposable element-derived protein" evidence="2">
    <location>
        <begin position="1"/>
        <end position="40"/>
    </location>
</feature>
<accession>A0AAV4BIC5</accession>
<feature type="transmembrane region" description="Helical" evidence="1">
    <location>
        <begin position="23"/>
        <end position="43"/>
    </location>
</feature>
<keyword evidence="1" id="KW-0472">Membrane</keyword>
<dbReference type="EMBL" id="BLXT01005065">
    <property type="protein sequence ID" value="GFO19343.1"/>
    <property type="molecule type" value="Genomic_DNA"/>
</dbReference>
<proteinExistence type="predicted"/>
<evidence type="ECO:0000256" key="1">
    <source>
        <dbReference type="SAM" id="Phobius"/>
    </source>
</evidence>
<dbReference type="PANTHER" id="PTHR46599">
    <property type="entry name" value="PIGGYBAC TRANSPOSABLE ELEMENT-DERIVED PROTEIN 4"/>
    <property type="match status" value="1"/>
</dbReference>
<keyword evidence="4" id="KW-1185">Reference proteome</keyword>
<reference evidence="3 4" key="1">
    <citation type="journal article" date="2021" name="Elife">
        <title>Chloroplast acquisition without the gene transfer in kleptoplastic sea slugs, Plakobranchus ocellatus.</title>
        <authorList>
            <person name="Maeda T."/>
            <person name="Takahashi S."/>
            <person name="Yoshida T."/>
            <person name="Shimamura S."/>
            <person name="Takaki Y."/>
            <person name="Nagai Y."/>
            <person name="Toyoda A."/>
            <person name="Suzuki Y."/>
            <person name="Arimoto A."/>
            <person name="Ishii H."/>
            <person name="Satoh N."/>
            <person name="Nishiyama T."/>
            <person name="Hasebe M."/>
            <person name="Maruyama T."/>
            <person name="Minagawa J."/>
            <person name="Obokata J."/>
            <person name="Shigenobu S."/>
        </authorList>
    </citation>
    <scope>NUCLEOTIDE SEQUENCE [LARGE SCALE GENOMIC DNA]</scope>
</reference>
<sequence length="100" mass="11364">MGGVDLADQYRSYYQVGRASRKWWRYIFWFLVQTAMCNSYLVIKTSTVPTPKRSPVSRHLLFRMKVLDDLLIRAGESVPRSVPESPSVSSIIAPKTGISV</sequence>
<dbReference type="PANTHER" id="PTHR46599:SF2">
    <property type="entry name" value="PIGGYBAC TRANSPOSABLE ELEMENT-DERIVED PROTEIN 4-LIKE"/>
    <property type="match status" value="1"/>
</dbReference>
<protein>
    <submittedName>
        <fullName evidence="3">PiggyBac transposable element-derived protein 4-like</fullName>
    </submittedName>
</protein>
<dbReference type="InterPro" id="IPR029526">
    <property type="entry name" value="PGBD"/>
</dbReference>